<proteinExistence type="predicted"/>
<dbReference type="NCBIfam" id="NF011442">
    <property type="entry name" value="PRK14869.1-4"/>
    <property type="match status" value="1"/>
</dbReference>
<feature type="region of interest" description="Disordered" evidence="9">
    <location>
        <begin position="1"/>
        <end position="20"/>
    </location>
</feature>
<evidence type="ECO:0000259" key="10">
    <source>
        <dbReference type="PROSITE" id="PS51371"/>
    </source>
</evidence>
<dbReference type="SMART" id="SM00116">
    <property type="entry name" value="CBS"/>
    <property type="match status" value="2"/>
</dbReference>
<dbReference type="AlphaFoldDB" id="A0A9D1ADT8"/>
<dbReference type="EMBL" id="DVGK01000117">
    <property type="protein sequence ID" value="HIR14316.1"/>
    <property type="molecule type" value="Genomic_DNA"/>
</dbReference>
<evidence type="ECO:0000256" key="5">
    <source>
        <dbReference type="ARBA" id="ARBA00023211"/>
    </source>
</evidence>
<evidence type="ECO:0000256" key="6">
    <source>
        <dbReference type="ARBA" id="ARBA00032535"/>
    </source>
</evidence>
<dbReference type="GO" id="GO:0046872">
    <property type="term" value="F:metal ion binding"/>
    <property type="evidence" value="ECO:0007669"/>
    <property type="project" value="UniProtKB-KW"/>
</dbReference>
<dbReference type="Pfam" id="PF00571">
    <property type="entry name" value="CBS"/>
    <property type="match status" value="2"/>
</dbReference>
<dbReference type="SUPFAM" id="SSF64182">
    <property type="entry name" value="DHH phosphoesterases"/>
    <property type="match status" value="1"/>
</dbReference>
<comment type="caution">
    <text evidence="11">The sequence shown here is derived from an EMBL/GenBank/DDBJ whole genome shotgun (WGS) entry which is preliminary data.</text>
</comment>
<feature type="domain" description="CBS" evidence="10">
    <location>
        <begin position="98"/>
        <end position="155"/>
    </location>
</feature>
<evidence type="ECO:0000256" key="2">
    <source>
        <dbReference type="ARBA" id="ARBA00012146"/>
    </source>
</evidence>
<dbReference type="SUPFAM" id="SSF75138">
    <property type="entry name" value="HprK N-terminal domain-like"/>
    <property type="match status" value="1"/>
</dbReference>
<sequence length="576" mass="65339">MEDMEKFLEMEEKKDEAGLGNPDRVRRTVCVVGHKNPDTDSICSAISYAYLKNQEKSNFTYLPMRAGQINAETQYVLERFKVEHPMLLSNIGTRVRDMDIRKVPGVRSDISLKKAWTLMTTQNVFTLPITNEENQLKGLITINDIAKSYMEEYDSAIVAVAKTPYRNILETLDAEMIVGDPEDYFDQGKVVIAAANPDVMENYIDEHDMVILGNRYESQLCAIEMQAGCIVVCLGAPVSRTIQRLARDRNCSIIVTPLDTYAVARLINQSMPVDFFMRKESLQTFFLSDYTESIREVMSKKRYRDFPILDSKGQYVGMISRRNLLGVHKRGLILVDHNEVSQAVDNVLDAEILEIIDHHRLGSLETMAPVYFRNQPVGCTATIVYQLYKEKNVEIPKHIAGLLCSAILSDTLMFRSPTCTPLDVEVAQRLAELAGIECREYAREMFTAGSDLALKTPEEIFYQDFKRFEFGDKNIGIGQITSMSAPELDKIKERLLPYIDKVYHGQEMDMIFFMLTDIMNESTELLCCGKGIEELVEEAFKCGVENGSAHLKGVVSRKKQLVPSFMSAMSRLNEVI</sequence>
<keyword evidence="8" id="KW-0129">CBS domain</keyword>
<dbReference type="InterPro" id="IPR004097">
    <property type="entry name" value="DHHA2"/>
</dbReference>
<evidence type="ECO:0000256" key="4">
    <source>
        <dbReference type="ARBA" id="ARBA00022801"/>
    </source>
</evidence>
<dbReference type="PANTHER" id="PTHR12112:SF22">
    <property type="entry name" value="MANGANESE-DEPENDENT INORGANIC PYROPHOSPHATASE-RELATED"/>
    <property type="match status" value="1"/>
</dbReference>
<dbReference type="InterPro" id="IPR000644">
    <property type="entry name" value="CBS_dom"/>
</dbReference>
<evidence type="ECO:0000256" key="1">
    <source>
        <dbReference type="ARBA" id="ARBA00001936"/>
    </source>
</evidence>
<dbReference type="InterPro" id="IPR001667">
    <property type="entry name" value="DDH_dom"/>
</dbReference>
<name>A0A9D1ADT8_9FIRM</name>
<protein>
    <recommendedName>
        <fullName evidence="2">inorganic diphosphatase</fullName>
        <ecNumber evidence="2">3.6.1.1</ecNumber>
    </recommendedName>
    <alternativeName>
        <fullName evidence="6">Pyrophosphate phospho-hydrolase</fullName>
    </alternativeName>
</protein>
<dbReference type="EC" id="3.6.1.1" evidence="2"/>
<dbReference type="GO" id="GO:0005737">
    <property type="term" value="C:cytoplasm"/>
    <property type="evidence" value="ECO:0007669"/>
    <property type="project" value="InterPro"/>
</dbReference>
<dbReference type="Proteomes" id="UP000886757">
    <property type="component" value="Unassembled WGS sequence"/>
</dbReference>
<dbReference type="InterPro" id="IPR010766">
    <property type="entry name" value="DRTGG"/>
</dbReference>
<dbReference type="FunFam" id="3.90.1640.10:FF:000001">
    <property type="entry name" value="Probable manganese-dependent inorganic pyrophosphatase"/>
    <property type="match status" value="1"/>
</dbReference>
<evidence type="ECO:0000256" key="8">
    <source>
        <dbReference type="PROSITE-ProRule" id="PRU00703"/>
    </source>
</evidence>
<dbReference type="PANTHER" id="PTHR12112">
    <property type="entry name" value="BNIP - RELATED"/>
    <property type="match status" value="1"/>
</dbReference>
<evidence type="ECO:0000256" key="7">
    <source>
        <dbReference type="ARBA" id="ARBA00047820"/>
    </source>
</evidence>
<comment type="catalytic activity">
    <reaction evidence="7">
        <text>diphosphate + H2O = 2 phosphate + H(+)</text>
        <dbReference type="Rhea" id="RHEA:24576"/>
        <dbReference type="ChEBI" id="CHEBI:15377"/>
        <dbReference type="ChEBI" id="CHEBI:15378"/>
        <dbReference type="ChEBI" id="CHEBI:33019"/>
        <dbReference type="ChEBI" id="CHEBI:43474"/>
        <dbReference type="EC" id="3.6.1.1"/>
    </reaction>
</comment>
<dbReference type="InterPro" id="IPR038222">
    <property type="entry name" value="DHHA2_dom_sf"/>
</dbReference>
<dbReference type="Gene3D" id="3.10.580.10">
    <property type="entry name" value="CBS-domain"/>
    <property type="match status" value="1"/>
</dbReference>
<dbReference type="InterPro" id="IPR038763">
    <property type="entry name" value="DHH_sf"/>
</dbReference>
<dbReference type="Pfam" id="PF07085">
    <property type="entry name" value="DRTGG"/>
    <property type="match status" value="1"/>
</dbReference>
<dbReference type="Pfam" id="PF02833">
    <property type="entry name" value="DHHA2"/>
    <property type="match status" value="1"/>
</dbReference>
<feature type="domain" description="CBS" evidence="10">
    <location>
        <begin position="277"/>
        <end position="334"/>
    </location>
</feature>
<evidence type="ECO:0000256" key="9">
    <source>
        <dbReference type="SAM" id="MobiDB-lite"/>
    </source>
</evidence>
<dbReference type="Pfam" id="PF01368">
    <property type="entry name" value="DHH"/>
    <property type="match status" value="1"/>
</dbReference>
<keyword evidence="4 11" id="KW-0378">Hydrolase</keyword>
<dbReference type="Gene3D" id="3.40.1390.20">
    <property type="entry name" value="HprK N-terminal domain-like"/>
    <property type="match status" value="1"/>
</dbReference>
<keyword evidence="3" id="KW-0479">Metal-binding</keyword>
<comment type="cofactor">
    <cofactor evidence="1">
        <name>Mn(2+)</name>
        <dbReference type="ChEBI" id="CHEBI:29035"/>
    </cofactor>
</comment>
<feature type="compositionally biased region" description="Basic and acidic residues" evidence="9">
    <location>
        <begin position="1"/>
        <end position="17"/>
    </location>
</feature>
<dbReference type="InterPro" id="IPR028979">
    <property type="entry name" value="Ser_kin/Pase_Hpr-like_N_sf"/>
</dbReference>
<dbReference type="PROSITE" id="PS51371">
    <property type="entry name" value="CBS"/>
    <property type="match status" value="2"/>
</dbReference>
<organism evidence="11 12">
    <name type="scientific">Candidatus Choladousia intestinavium</name>
    <dbReference type="NCBI Taxonomy" id="2840727"/>
    <lineage>
        <taxon>Bacteria</taxon>
        <taxon>Bacillati</taxon>
        <taxon>Bacillota</taxon>
        <taxon>Clostridia</taxon>
        <taxon>Lachnospirales</taxon>
        <taxon>Lachnospiraceae</taxon>
        <taxon>Lachnospiraceae incertae sedis</taxon>
        <taxon>Candidatus Choladousia</taxon>
    </lineage>
</organism>
<accession>A0A9D1ADT8</accession>
<evidence type="ECO:0000256" key="3">
    <source>
        <dbReference type="ARBA" id="ARBA00022723"/>
    </source>
</evidence>
<dbReference type="GO" id="GO:0004427">
    <property type="term" value="F:inorganic diphosphate phosphatase activity"/>
    <property type="evidence" value="ECO:0007669"/>
    <property type="project" value="UniProtKB-EC"/>
</dbReference>
<dbReference type="NCBIfam" id="NF003877">
    <property type="entry name" value="PRK05427.1"/>
    <property type="match status" value="1"/>
</dbReference>
<evidence type="ECO:0000313" key="12">
    <source>
        <dbReference type="Proteomes" id="UP000886757"/>
    </source>
</evidence>
<dbReference type="Gene3D" id="3.10.310.20">
    <property type="entry name" value="DHHA2 domain"/>
    <property type="match status" value="1"/>
</dbReference>
<dbReference type="SMART" id="SM01131">
    <property type="entry name" value="DHHA2"/>
    <property type="match status" value="1"/>
</dbReference>
<evidence type="ECO:0000313" key="11">
    <source>
        <dbReference type="EMBL" id="HIR14316.1"/>
    </source>
</evidence>
<dbReference type="NCBIfam" id="NF011443">
    <property type="entry name" value="PRK14869.1-5"/>
    <property type="match status" value="1"/>
</dbReference>
<gene>
    <name evidence="11" type="ORF">IAB31_10400</name>
</gene>
<reference evidence="11" key="2">
    <citation type="journal article" date="2021" name="PeerJ">
        <title>Extensive microbial diversity within the chicken gut microbiome revealed by metagenomics and culture.</title>
        <authorList>
            <person name="Gilroy R."/>
            <person name="Ravi A."/>
            <person name="Getino M."/>
            <person name="Pursley I."/>
            <person name="Horton D.L."/>
            <person name="Alikhan N.F."/>
            <person name="Baker D."/>
            <person name="Gharbi K."/>
            <person name="Hall N."/>
            <person name="Watson M."/>
            <person name="Adriaenssens E.M."/>
            <person name="Foster-Nyarko E."/>
            <person name="Jarju S."/>
            <person name="Secka A."/>
            <person name="Antonio M."/>
            <person name="Oren A."/>
            <person name="Chaudhuri R.R."/>
            <person name="La Ragione R."/>
            <person name="Hildebrand F."/>
            <person name="Pallen M.J."/>
        </authorList>
    </citation>
    <scope>NUCLEOTIDE SEQUENCE</scope>
    <source>
        <strain evidence="11">ChiSjej4B22-8148</strain>
    </source>
</reference>
<dbReference type="InterPro" id="IPR046342">
    <property type="entry name" value="CBS_dom_sf"/>
</dbReference>
<dbReference type="SUPFAM" id="SSF54631">
    <property type="entry name" value="CBS-domain pair"/>
    <property type="match status" value="1"/>
</dbReference>
<reference evidence="11" key="1">
    <citation type="submission" date="2020-10" db="EMBL/GenBank/DDBJ databases">
        <authorList>
            <person name="Gilroy R."/>
        </authorList>
    </citation>
    <scope>NUCLEOTIDE SEQUENCE</scope>
    <source>
        <strain evidence="11">ChiSjej4B22-8148</strain>
    </source>
</reference>
<keyword evidence="5" id="KW-0464">Manganese</keyword>